<dbReference type="GO" id="GO:0004722">
    <property type="term" value="F:protein serine/threonine phosphatase activity"/>
    <property type="evidence" value="ECO:0007669"/>
    <property type="project" value="InterPro"/>
</dbReference>
<keyword evidence="4" id="KW-0862">Zinc</keyword>
<dbReference type="PROSITE" id="PS50950">
    <property type="entry name" value="ZF_THAP"/>
    <property type="match status" value="1"/>
</dbReference>
<evidence type="ECO:0000256" key="2">
    <source>
        <dbReference type="ARBA" id="ARBA00022771"/>
    </source>
</evidence>
<dbReference type="Pfam" id="PF00481">
    <property type="entry name" value="PP2C"/>
    <property type="match status" value="1"/>
</dbReference>
<keyword evidence="5 8" id="KW-0904">Protein phosphatase</keyword>
<protein>
    <recommendedName>
        <fullName evidence="13">PPM-type phosphatase domain-containing protein</fullName>
    </recommendedName>
</protein>
<dbReference type="Proteomes" id="UP000821866">
    <property type="component" value="Chromosome 2"/>
</dbReference>
<keyword evidence="3 8" id="KW-0378">Hydrolase</keyword>
<reference evidence="11" key="1">
    <citation type="journal article" date="2020" name="Cell">
        <title>Large-Scale Comparative Analyses of Tick Genomes Elucidate Their Genetic Diversity and Vector Capacities.</title>
        <authorList>
            <consortium name="Tick Genome and Microbiome Consortium (TIGMIC)"/>
            <person name="Jia N."/>
            <person name="Wang J."/>
            <person name="Shi W."/>
            <person name="Du L."/>
            <person name="Sun Y."/>
            <person name="Zhan W."/>
            <person name="Jiang J.F."/>
            <person name="Wang Q."/>
            <person name="Zhang B."/>
            <person name="Ji P."/>
            <person name="Bell-Sakyi L."/>
            <person name="Cui X.M."/>
            <person name="Yuan T.T."/>
            <person name="Jiang B.G."/>
            <person name="Yang W.F."/>
            <person name="Lam T.T."/>
            <person name="Chang Q.C."/>
            <person name="Ding S.J."/>
            <person name="Wang X.J."/>
            <person name="Zhu J.G."/>
            <person name="Ruan X.D."/>
            <person name="Zhao L."/>
            <person name="Wei J.T."/>
            <person name="Ye R.Z."/>
            <person name="Que T.C."/>
            <person name="Du C.H."/>
            <person name="Zhou Y.H."/>
            <person name="Cheng J.X."/>
            <person name="Dai P.F."/>
            <person name="Guo W.B."/>
            <person name="Han X.H."/>
            <person name="Huang E.J."/>
            <person name="Li L.F."/>
            <person name="Wei W."/>
            <person name="Gao Y.C."/>
            <person name="Liu J.Z."/>
            <person name="Shao H.Z."/>
            <person name="Wang X."/>
            <person name="Wang C.C."/>
            <person name="Yang T.C."/>
            <person name="Huo Q.B."/>
            <person name="Li W."/>
            <person name="Chen H.Y."/>
            <person name="Chen S.E."/>
            <person name="Zhou L.G."/>
            <person name="Ni X.B."/>
            <person name="Tian J.H."/>
            <person name="Sheng Y."/>
            <person name="Liu T."/>
            <person name="Pan Y.S."/>
            <person name="Xia L.Y."/>
            <person name="Li J."/>
            <person name="Zhao F."/>
            <person name="Cao W.C."/>
        </authorList>
    </citation>
    <scope>NUCLEOTIDE SEQUENCE</scope>
    <source>
        <strain evidence="11">Rmic-2018</strain>
    </source>
</reference>
<dbReference type="SMART" id="SM00331">
    <property type="entry name" value="PP2C_SIG"/>
    <property type="match status" value="1"/>
</dbReference>
<name>A0A9J6EIR7_RHIMP</name>
<evidence type="ECO:0008006" key="13">
    <source>
        <dbReference type="Google" id="ProtNLM"/>
    </source>
</evidence>
<evidence type="ECO:0000259" key="10">
    <source>
        <dbReference type="PROSITE" id="PS51746"/>
    </source>
</evidence>
<dbReference type="GO" id="GO:0008270">
    <property type="term" value="F:zinc ion binding"/>
    <property type="evidence" value="ECO:0007669"/>
    <property type="project" value="UniProtKB-KW"/>
</dbReference>
<organism evidence="11 12">
    <name type="scientific">Rhipicephalus microplus</name>
    <name type="common">Cattle tick</name>
    <name type="synonym">Boophilus microplus</name>
    <dbReference type="NCBI Taxonomy" id="6941"/>
    <lineage>
        <taxon>Eukaryota</taxon>
        <taxon>Metazoa</taxon>
        <taxon>Ecdysozoa</taxon>
        <taxon>Arthropoda</taxon>
        <taxon>Chelicerata</taxon>
        <taxon>Arachnida</taxon>
        <taxon>Acari</taxon>
        <taxon>Parasitiformes</taxon>
        <taxon>Ixodida</taxon>
        <taxon>Ixodoidea</taxon>
        <taxon>Ixodidae</taxon>
        <taxon>Rhipicephalinae</taxon>
        <taxon>Rhipicephalus</taxon>
        <taxon>Boophilus</taxon>
    </lineage>
</organism>
<proteinExistence type="inferred from homology"/>
<feature type="domain" description="PPM-type phosphatase" evidence="10">
    <location>
        <begin position="143"/>
        <end position="397"/>
    </location>
</feature>
<dbReference type="InterPro" id="IPR015655">
    <property type="entry name" value="PP2C"/>
</dbReference>
<evidence type="ECO:0000313" key="11">
    <source>
        <dbReference type="EMBL" id="KAH8034339.1"/>
    </source>
</evidence>
<feature type="domain" description="THAP-type" evidence="9">
    <location>
        <begin position="2"/>
        <end position="85"/>
    </location>
</feature>
<evidence type="ECO:0000313" key="12">
    <source>
        <dbReference type="Proteomes" id="UP000821866"/>
    </source>
</evidence>
<dbReference type="CDD" id="cd00143">
    <property type="entry name" value="PP2Cc"/>
    <property type="match status" value="1"/>
</dbReference>
<gene>
    <name evidence="11" type="ORF">HPB51_023343</name>
</gene>
<keyword evidence="2 7" id="KW-0863">Zinc-finger</keyword>
<evidence type="ECO:0000256" key="8">
    <source>
        <dbReference type="RuleBase" id="RU003465"/>
    </source>
</evidence>
<dbReference type="PANTHER" id="PTHR47992">
    <property type="entry name" value="PROTEIN PHOSPHATASE"/>
    <property type="match status" value="1"/>
</dbReference>
<dbReference type="SUPFAM" id="SSF81606">
    <property type="entry name" value="PP2C-like"/>
    <property type="match status" value="1"/>
</dbReference>
<dbReference type="SUPFAM" id="SSF57716">
    <property type="entry name" value="Glucocorticoid receptor-like (DNA-binding domain)"/>
    <property type="match status" value="1"/>
</dbReference>
<dbReference type="PROSITE" id="PS01032">
    <property type="entry name" value="PPM_1"/>
    <property type="match status" value="1"/>
</dbReference>
<dbReference type="Gene3D" id="6.20.210.20">
    <property type="entry name" value="THAP domain"/>
    <property type="match status" value="1"/>
</dbReference>
<keyword evidence="12" id="KW-1185">Reference proteome</keyword>
<dbReference type="Pfam" id="PF05485">
    <property type="entry name" value="THAP"/>
    <property type="match status" value="1"/>
</dbReference>
<comment type="caution">
    <text evidence="11">The sequence shown here is derived from an EMBL/GenBank/DDBJ whole genome shotgun (WGS) entry which is preliminary data.</text>
</comment>
<dbReference type="PROSITE" id="PS51746">
    <property type="entry name" value="PPM_2"/>
    <property type="match status" value="1"/>
</dbReference>
<dbReference type="EMBL" id="JABSTU010000004">
    <property type="protein sequence ID" value="KAH8034339.1"/>
    <property type="molecule type" value="Genomic_DNA"/>
</dbReference>
<evidence type="ECO:0000256" key="1">
    <source>
        <dbReference type="ARBA" id="ARBA00022723"/>
    </source>
</evidence>
<keyword evidence="6 7" id="KW-0238">DNA-binding</keyword>
<dbReference type="GO" id="GO:0003677">
    <property type="term" value="F:DNA binding"/>
    <property type="evidence" value="ECO:0007669"/>
    <property type="project" value="UniProtKB-UniRule"/>
</dbReference>
<evidence type="ECO:0000256" key="6">
    <source>
        <dbReference type="ARBA" id="ARBA00023125"/>
    </source>
</evidence>
<evidence type="ECO:0000259" key="9">
    <source>
        <dbReference type="PROSITE" id="PS50950"/>
    </source>
</evidence>
<keyword evidence="1" id="KW-0479">Metal-binding</keyword>
<dbReference type="SMART" id="SM00332">
    <property type="entry name" value="PP2Cc"/>
    <property type="match status" value="1"/>
</dbReference>
<comment type="similarity">
    <text evidence="8">Belongs to the PP2C family.</text>
</comment>
<accession>A0A9J6EIR7</accession>
<evidence type="ECO:0000256" key="5">
    <source>
        <dbReference type="ARBA" id="ARBA00022912"/>
    </source>
</evidence>
<dbReference type="InterPro" id="IPR000222">
    <property type="entry name" value="PP2C_BS"/>
</dbReference>
<dbReference type="Gene3D" id="3.60.40.10">
    <property type="entry name" value="PPM-type phosphatase domain"/>
    <property type="match status" value="1"/>
</dbReference>
<dbReference type="InterPro" id="IPR036457">
    <property type="entry name" value="PPM-type-like_dom_sf"/>
</dbReference>
<dbReference type="AlphaFoldDB" id="A0A9J6EIR7"/>
<dbReference type="InterPro" id="IPR038441">
    <property type="entry name" value="THAP_Znf_sf"/>
</dbReference>
<sequence length="423" mass="46924">MLPRRQNPCFAPSCRTGYVHVKGSKKPSLFGVPKNAALKKQWERNLHRADKALDDTSAVCDLHFQPKSNLPRLSRLNKDALKPLFWLPAREKQVLSDPENIGQRQQHINFDTLGTWDNRIDLPLLLQQSIKVGKPVPKISGEHAGCATILGRRTYNEDRYRVKELTPDLLYFAVFDGHGGSACADFCAEHMEAHIMYWVRRGQTDLQALLQSAFIDANNSFAKYVAFNWPDGEDSSSGTTATVCILRSSTELYVAHVGDSRALLCRSGESRRLTTDHTAGLKLEEERIKMSGGKLISDSHGRHLVNGRLAMTRSLGDLDLKPFGVIALPDVRFMEVKHGKDAFLILTTDGVNCAMSDQEIVDAINSCSSPAEAAGFVTDQAMHFASQDNATAVVMPFGAWGKYRNSGGVANSFGRQLQFSRRF</sequence>
<dbReference type="VEuPathDB" id="VectorBase:LOC119161515"/>
<dbReference type="InterPro" id="IPR006612">
    <property type="entry name" value="THAP_Znf"/>
</dbReference>
<evidence type="ECO:0000256" key="7">
    <source>
        <dbReference type="PROSITE-ProRule" id="PRU00309"/>
    </source>
</evidence>
<evidence type="ECO:0000256" key="3">
    <source>
        <dbReference type="ARBA" id="ARBA00022801"/>
    </source>
</evidence>
<dbReference type="InterPro" id="IPR001932">
    <property type="entry name" value="PPM-type_phosphatase-like_dom"/>
</dbReference>
<evidence type="ECO:0000256" key="4">
    <source>
        <dbReference type="ARBA" id="ARBA00022833"/>
    </source>
</evidence>
<reference evidence="11" key="2">
    <citation type="submission" date="2021-09" db="EMBL/GenBank/DDBJ databases">
        <authorList>
            <person name="Jia N."/>
            <person name="Wang J."/>
            <person name="Shi W."/>
            <person name="Du L."/>
            <person name="Sun Y."/>
            <person name="Zhan W."/>
            <person name="Jiang J."/>
            <person name="Wang Q."/>
            <person name="Zhang B."/>
            <person name="Ji P."/>
            <person name="Sakyi L.B."/>
            <person name="Cui X."/>
            <person name="Yuan T."/>
            <person name="Jiang B."/>
            <person name="Yang W."/>
            <person name="Lam T.T.-Y."/>
            <person name="Chang Q."/>
            <person name="Ding S."/>
            <person name="Wang X."/>
            <person name="Zhu J."/>
            <person name="Ruan X."/>
            <person name="Zhao L."/>
            <person name="Wei J."/>
            <person name="Que T."/>
            <person name="Du C."/>
            <person name="Cheng J."/>
            <person name="Dai P."/>
            <person name="Han X."/>
            <person name="Huang E."/>
            <person name="Gao Y."/>
            <person name="Liu J."/>
            <person name="Shao H."/>
            <person name="Ye R."/>
            <person name="Li L."/>
            <person name="Wei W."/>
            <person name="Wang X."/>
            <person name="Wang C."/>
            <person name="Huo Q."/>
            <person name="Li W."/>
            <person name="Guo W."/>
            <person name="Chen H."/>
            <person name="Chen S."/>
            <person name="Zhou L."/>
            <person name="Zhou L."/>
            <person name="Ni X."/>
            <person name="Tian J."/>
            <person name="Zhou Y."/>
            <person name="Sheng Y."/>
            <person name="Liu T."/>
            <person name="Pan Y."/>
            <person name="Xia L."/>
            <person name="Li J."/>
            <person name="Zhao F."/>
            <person name="Cao W."/>
        </authorList>
    </citation>
    <scope>NUCLEOTIDE SEQUENCE</scope>
    <source>
        <strain evidence="11">Rmic-2018</strain>
        <tissue evidence="11">Larvae</tissue>
    </source>
</reference>